<dbReference type="Pfam" id="PF00245">
    <property type="entry name" value="Alk_phosphatase"/>
    <property type="match status" value="1"/>
</dbReference>
<dbReference type="EMBL" id="PKUS01000002">
    <property type="protein sequence ID" value="PLW70144.1"/>
    <property type="molecule type" value="Genomic_DNA"/>
</dbReference>
<dbReference type="GO" id="GO:0046872">
    <property type="term" value="F:metal ion binding"/>
    <property type="evidence" value="ECO:0007669"/>
    <property type="project" value="UniProtKB-KW"/>
</dbReference>
<dbReference type="OrthoDB" id="9794455at2"/>
<dbReference type="Gene3D" id="3.40.720.10">
    <property type="entry name" value="Alkaline Phosphatase, subunit A"/>
    <property type="match status" value="1"/>
</dbReference>
<comment type="cofactor">
    <cofactor evidence="3">
        <name>Mg(2+)</name>
        <dbReference type="ChEBI" id="CHEBI:18420"/>
    </cofactor>
    <text evidence="3">Binds 1 Mg(2+) ion.</text>
</comment>
<keyword evidence="6" id="KW-0732">Signal</keyword>
<keyword evidence="3" id="KW-0862">Zinc</keyword>
<feature type="binding site" evidence="3">
    <location>
        <position position="344"/>
    </location>
    <ligand>
        <name>Mg(2+)</name>
        <dbReference type="ChEBI" id="CHEBI:18420"/>
    </ligand>
</feature>
<feature type="binding site" evidence="3">
    <location>
        <position position="40"/>
    </location>
    <ligand>
        <name>Mg(2+)</name>
        <dbReference type="ChEBI" id="CHEBI:18420"/>
    </ligand>
</feature>
<evidence type="ECO:0000256" key="1">
    <source>
        <dbReference type="ARBA" id="ARBA00022553"/>
    </source>
</evidence>
<dbReference type="CDD" id="cd16012">
    <property type="entry name" value="ALP"/>
    <property type="match status" value="1"/>
</dbReference>
<dbReference type="PRINTS" id="PR00113">
    <property type="entry name" value="ALKPHPHTASE"/>
</dbReference>
<keyword evidence="1" id="KW-0597">Phosphoprotein</keyword>
<evidence type="ECO:0000313" key="7">
    <source>
        <dbReference type="EMBL" id="PLW70144.1"/>
    </source>
</evidence>
<evidence type="ECO:0000313" key="8">
    <source>
        <dbReference type="Proteomes" id="UP000235005"/>
    </source>
</evidence>
<feature type="signal peptide" evidence="6">
    <location>
        <begin position="1"/>
        <end position="21"/>
    </location>
</feature>
<evidence type="ECO:0000256" key="4">
    <source>
        <dbReference type="PIRSR" id="PIRSR601952-3"/>
    </source>
</evidence>
<feature type="binding site" evidence="3">
    <location>
        <position position="40"/>
    </location>
    <ligand>
        <name>Zn(2+)</name>
        <dbReference type="ChEBI" id="CHEBI:29105"/>
        <label>2</label>
    </ligand>
</feature>
<evidence type="ECO:0000256" key="6">
    <source>
        <dbReference type="SAM" id="SignalP"/>
    </source>
</evidence>
<gene>
    <name evidence="7" type="ORF">C0039_02740</name>
</gene>
<organism evidence="7 8">
    <name type="scientific">Pseudohalioglobus lutimaris</name>
    <dbReference type="NCBI Taxonomy" id="1737061"/>
    <lineage>
        <taxon>Bacteria</taxon>
        <taxon>Pseudomonadati</taxon>
        <taxon>Pseudomonadota</taxon>
        <taxon>Gammaproteobacteria</taxon>
        <taxon>Cellvibrionales</taxon>
        <taxon>Halieaceae</taxon>
        <taxon>Pseudohalioglobus</taxon>
    </lineage>
</organism>
<feature type="binding site" evidence="3">
    <location>
        <position position="383"/>
    </location>
    <ligand>
        <name>Zn(2+)</name>
        <dbReference type="ChEBI" id="CHEBI:29105"/>
        <label>2</label>
    </ligand>
</feature>
<dbReference type="SMART" id="SM00098">
    <property type="entry name" value="alkPPc"/>
    <property type="match status" value="1"/>
</dbReference>
<dbReference type="PANTHER" id="PTHR11596:SF5">
    <property type="entry name" value="ALKALINE PHOSPHATASE"/>
    <property type="match status" value="1"/>
</dbReference>
<keyword evidence="3" id="KW-0479">Metal-binding</keyword>
<comment type="cofactor">
    <cofactor evidence="3">
        <name>Zn(2+)</name>
        <dbReference type="ChEBI" id="CHEBI:29105"/>
    </cofactor>
    <text evidence="3">Binds 2 Zn(2+) ions.</text>
</comment>
<sequence length="470" mass="49899">MKYLHSIVCALAVAAAPAAVSQTGQEDTTHSRQVILIIGDGMGEQQITIARNYLEGATGRLLMDNMPVRAAVQVLTIEDKPAGKPVYVADSANTATSIATGVITSPGRIATSAGTDEDLTTIVELAESAGFRTGLVTTASVTDATAAAFVAHISMRLCENPELVDEVFYDAGYRDIHLGGCPQDARKRGGPGAISEQLARSSVDVILGGGARHFAVRTEAGHGSVLELARAEGFHTIDNLEQLQRSQPGRPLLGLFASGNLPLRLQGEAARIAEKPKPSLLNRLHPYLGSVTLPETMACEPNPAFKGTPSLKKMTDTALEHLAADNDRGFFLMIESASIDKAAHKRNPCGSIGEVAQLEEALHTALAFAAKHPQTLVLVTADHTQAAQLVPYTSLYAQFPVPIYTPGHLARIETPEGGVMAVNYATNDFRREEHTGAAVPLYANAEGIGRVSPFLPQPELFAIMVDYLGL</sequence>
<accession>A0A2N5X6M6</accession>
<comment type="caution">
    <text evidence="7">The sequence shown here is derived from an EMBL/GenBank/DDBJ whole genome shotgun (WGS) entry which is preliminary data.</text>
</comment>
<keyword evidence="4" id="KW-1015">Disulfide bond</keyword>
<feature type="binding site" evidence="3">
    <location>
        <position position="335"/>
    </location>
    <ligand>
        <name>Mg(2+)</name>
        <dbReference type="ChEBI" id="CHEBI:18420"/>
    </ligand>
</feature>
<dbReference type="AlphaFoldDB" id="A0A2N5X6M6"/>
<dbReference type="PANTHER" id="PTHR11596">
    <property type="entry name" value="ALKALINE PHOSPHATASE"/>
    <property type="match status" value="1"/>
</dbReference>
<feature type="binding site" evidence="3">
    <location>
        <position position="382"/>
    </location>
    <ligand>
        <name>Zn(2+)</name>
        <dbReference type="ChEBI" id="CHEBI:29105"/>
        <label>2</label>
    </ligand>
</feature>
<dbReference type="InterPro" id="IPR017850">
    <property type="entry name" value="Alkaline_phosphatase_core_sf"/>
</dbReference>
<name>A0A2N5X6M6_9GAMM</name>
<feature type="binding site" evidence="3">
    <location>
        <position position="145"/>
    </location>
    <ligand>
        <name>Mg(2+)</name>
        <dbReference type="ChEBI" id="CHEBI:18420"/>
    </ligand>
</feature>
<dbReference type="RefSeq" id="WP_101517167.1">
    <property type="nucleotide sequence ID" value="NZ_PKUS01000002.1"/>
</dbReference>
<dbReference type="GO" id="GO:0004035">
    <property type="term" value="F:alkaline phosphatase activity"/>
    <property type="evidence" value="ECO:0007669"/>
    <property type="project" value="TreeGrafter"/>
</dbReference>
<feature type="active site" description="Phosphoserine intermediate" evidence="2">
    <location>
        <position position="91"/>
    </location>
</feature>
<dbReference type="SUPFAM" id="SSF53649">
    <property type="entry name" value="Alkaline phosphatase-like"/>
    <property type="match status" value="1"/>
</dbReference>
<keyword evidence="8" id="KW-1185">Reference proteome</keyword>
<protein>
    <submittedName>
        <fullName evidence="7">Alkaline phosphatase</fullName>
    </submittedName>
</protein>
<keyword evidence="3" id="KW-0460">Magnesium</keyword>
<feature type="chain" id="PRO_5014678820" evidence="6">
    <location>
        <begin position="22"/>
        <end position="470"/>
    </location>
</feature>
<reference evidence="7 8" key="1">
    <citation type="submission" date="2018-01" db="EMBL/GenBank/DDBJ databases">
        <title>The draft genome sequence of Halioglobus lutimaris HF004.</title>
        <authorList>
            <person name="Du Z.-J."/>
            <person name="Shi M.-J."/>
        </authorList>
    </citation>
    <scope>NUCLEOTIDE SEQUENCE [LARGE SCALE GENOMIC DNA]</scope>
    <source>
        <strain evidence="7 8">HF004</strain>
    </source>
</reference>
<dbReference type="InterPro" id="IPR001952">
    <property type="entry name" value="Alkaline_phosphatase"/>
</dbReference>
<dbReference type="Proteomes" id="UP000235005">
    <property type="component" value="Unassembled WGS sequence"/>
</dbReference>
<evidence type="ECO:0000256" key="5">
    <source>
        <dbReference type="RuleBase" id="RU003946"/>
    </source>
</evidence>
<feature type="binding site" evidence="3">
    <location>
        <position position="340"/>
    </location>
    <ligand>
        <name>Zn(2+)</name>
        <dbReference type="ChEBI" id="CHEBI:29105"/>
        <label>2</label>
    </ligand>
</feature>
<evidence type="ECO:0000256" key="3">
    <source>
        <dbReference type="PIRSR" id="PIRSR601952-2"/>
    </source>
</evidence>
<proteinExistence type="inferred from homology"/>
<comment type="similarity">
    <text evidence="5">Belongs to the alkaline phosphatase family.</text>
</comment>
<evidence type="ECO:0000256" key="2">
    <source>
        <dbReference type="PIRSR" id="PIRSR601952-1"/>
    </source>
</evidence>
<feature type="disulfide bond" evidence="4">
    <location>
        <begin position="158"/>
        <end position="181"/>
    </location>
</feature>
<feature type="binding site" evidence="3">
    <location>
        <position position="143"/>
    </location>
    <ligand>
        <name>Mg(2+)</name>
        <dbReference type="ChEBI" id="CHEBI:18420"/>
    </ligand>
</feature>